<protein>
    <submittedName>
        <fullName evidence="1">Uncharacterized protein</fullName>
    </submittedName>
</protein>
<dbReference type="Proteomes" id="UP001157733">
    <property type="component" value="Chromosome"/>
</dbReference>
<keyword evidence="2" id="KW-1185">Reference proteome</keyword>
<dbReference type="EMBL" id="OX336137">
    <property type="protein sequence ID" value="CAI2717880.1"/>
    <property type="molecule type" value="Genomic_DNA"/>
</dbReference>
<proteinExistence type="predicted"/>
<sequence>MSAYTFMINFASSNHLLTFYVKFYFLL</sequence>
<gene>
    <name evidence="1" type="ORF">NSPWAT_1021</name>
</gene>
<organism evidence="1 2">
    <name type="scientific">Nitrospina watsonii</name>
    <dbReference type="NCBI Taxonomy" id="1323948"/>
    <lineage>
        <taxon>Bacteria</taxon>
        <taxon>Pseudomonadati</taxon>
        <taxon>Nitrospinota/Tectimicrobiota group</taxon>
        <taxon>Nitrospinota</taxon>
        <taxon>Nitrospinia</taxon>
        <taxon>Nitrospinales</taxon>
        <taxon>Nitrospinaceae</taxon>
        <taxon>Nitrospina</taxon>
    </lineage>
</organism>
<evidence type="ECO:0000313" key="2">
    <source>
        <dbReference type="Proteomes" id="UP001157733"/>
    </source>
</evidence>
<reference evidence="1 2" key="1">
    <citation type="submission" date="2022-09" db="EMBL/GenBank/DDBJ databases">
        <authorList>
            <person name="Kop L."/>
        </authorList>
    </citation>
    <scope>NUCLEOTIDE SEQUENCE [LARGE SCALE GENOMIC DNA]</scope>
    <source>
        <strain evidence="1 2">347</strain>
    </source>
</reference>
<evidence type="ECO:0000313" key="1">
    <source>
        <dbReference type="EMBL" id="CAI2717880.1"/>
    </source>
</evidence>
<name>A0ABN8VVS4_9BACT</name>
<accession>A0ABN8VVS4</accession>